<dbReference type="Gene3D" id="3.40.50.720">
    <property type="entry name" value="NAD(P)-binding Rossmann-like Domain"/>
    <property type="match status" value="1"/>
</dbReference>
<name>S9XFX0_SCHCR</name>
<dbReference type="eggNOG" id="ENOG502R80G">
    <property type="taxonomic scope" value="Eukaryota"/>
</dbReference>
<evidence type="ECO:0000313" key="5">
    <source>
        <dbReference type="Proteomes" id="UP000015464"/>
    </source>
</evidence>
<accession>S9XFX0</accession>
<dbReference type="PANTHER" id="PTHR42748:SF11">
    <property type="entry name" value="NMRA-LIKE DOMAIN-CONTAINING PROTEIN"/>
    <property type="match status" value="1"/>
</dbReference>
<dbReference type="OrthoDB" id="3358371at2759"/>
<evidence type="ECO:0000256" key="2">
    <source>
        <dbReference type="ARBA" id="ARBA00022857"/>
    </source>
</evidence>
<keyword evidence="2" id="KW-0521">NADP</keyword>
<protein>
    <submittedName>
        <fullName evidence="4">NmrA family protein</fullName>
    </submittedName>
</protein>
<dbReference type="RefSeq" id="XP_013022411.1">
    <property type="nucleotide sequence ID" value="XM_013166957.1"/>
</dbReference>
<evidence type="ECO:0000256" key="1">
    <source>
        <dbReference type="ARBA" id="ARBA00006328"/>
    </source>
</evidence>
<sequence length="310" mass="34154">MSKLLVVFGATGNQGGSVIKQVINDPFLVNEYHVRAVTRDISKPSAQALQQTGKVQVVQGDADDVSSLKRVLEGAHTVFSTTATIYDERLEERELSQGKEIANAAVAVGAQYLIYSTLFHIARVSGGKYDKGRHFDCKAEVEDYIRTLPIKSSFFAAGCFMQNFSSIMKPFPVGDGTYALANIVAPYTELPLINVEEAGKFVATILANPDEFEGKVLAGATKTYTMEEIAQIMSKSSGKTVIYKQLPEEVFRNFLPSTMADYLVHMLLYIQDFGYYGPQTKELVTQTAANARGKLTTLEEYFAEHPLNLS</sequence>
<dbReference type="SUPFAM" id="SSF51735">
    <property type="entry name" value="NAD(P)-binding Rossmann-fold domains"/>
    <property type="match status" value="1"/>
</dbReference>
<evidence type="ECO:0000313" key="4">
    <source>
        <dbReference type="EMBL" id="EPY52531.1"/>
    </source>
</evidence>
<feature type="domain" description="NmrA-like" evidence="3">
    <location>
        <begin position="1"/>
        <end position="302"/>
    </location>
</feature>
<organism evidence="4 5">
    <name type="scientific">Schizosaccharomyces cryophilus (strain OY26 / ATCC MYA-4695 / CBS 11777 / NBRC 106824 / NRRL Y48691)</name>
    <name type="common">Fission yeast</name>
    <dbReference type="NCBI Taxonomy" id="653667"/>
    <lineage>
        <taxon>Eukaryota</taxon>
        <taxon>Fungi</taxon>
        <taxon>Dikarya</taxon>
        <taxon>Ascomycota</taxon>
        <taxon>Taphrinomycotina</taxon>
        <taxon>Schizosaccharomycetes</taxon>
        <taxon>Schizosaccharomycetales</taxon>
        <taxon>Schizosaccharomycetaceae</taxon>
        <taxon>Schizosaccharomyces</taxon>
    </lineage>
</organism>
<dbReference type="Pfam" id="PF05368">
    <property type="entry name" value="NmrA"/>
    <property type="match status" value="1"/>
</dbReference>
<dbReference type="STRING" id="653667.S9XFX0"/>
<reference evidence="4 5" key="1">
    <citation type="journal article" date="2011" name="Science">
        <title>Comparative functional genomics of the fission yeasts.</title>
        <authorList>
            <person name="Rhind N."/>
            <person name="Chen Z."/>
            <person name="Yassour M."/>
            <person name="Thompson D.A."/>
            <person name="Haas B.J."/>
            <person name="Habib N."/>
            <person name="Wapinski I."/>
            <person name="Roy S."/>
            <person name="Lin M.F."/>
            <person name="Heiman D.I."/>
            <person name="Young S.K."/>
            <person name="Furuya K."/>
            <person name="Guo Y."/>
            <person name="Pidoux A."/>
            <person name="Chen H.M."/>
            <person name="Robbertse B."/>
            <person name="Goldberg J.M."/>
            <person name="Aoki K."/>
            <person name="Bayne E.H."/>
            <person name="Berlin A.M."/>
            <person name="Desjardins C.A."/>
            <person name="Dobbs E."/>
            <person name="Dukaj L."/>
            <person name="Fan L."/>
            <person name="FitzGerald M.G."/>
            <person name="French C."/>
            <person name="Gujja S."/>
            <person name="Hansen K."/>
            <person name="Keifenheim D."/>
            <person name="Levin J.Z."/>
            <person name="Mosher R.A."/>
            <person name="Mueller C.A."/>
            <person name="Pfiffner J."/>
            <person name="Priest M."/>
            <person name="Russ C."/>
            <person name="Smialowska A."/>
            <person name="Swoboda P."/>
            <person name="Sykes S.M."/>
            <person name="Vaughn M."/>
            <person name="Vengrova S."/>
            <person name="Yoder R."/>
            <person name="Zeng Q."/>
            <person name="Allshire R."/>
            <person name="Baulcombe D."/>
            <person name="Birren B.W."/>
            <person name="Brown W."/>
            <person name="Ekwall K."/>
            <person name="Kellis M."/>
            <person name="Leatherwood J."/>
            <person name="Levin H."/>
            <person name="Margalit H."/>
            <person name="Martienssen R."/>
            <person name="Nieduszynski C.A."/>
            <person name="Spatafora J.W."/>
            <person name="Friedman N."/>
            <person name="Dalgaard J.Z."/>
            <person name="Baumann P."/>
            <person name="Niki H."/>
            <person name="Regev A."/>
            <person name="Nusbaum C."/>
        </authorList>
    </citation>
    <scope>NUCLEOTIDE SEQUENCE [LARGE SCALE GENOMIC DNA]</scope>
    <source>
        <strain evidence="5">OY26 / ATCC MYA-4695 / CBS 11777 / NBRC 106824 / NRRL Y48691</strain>
    </source>
</reference>
<dbReference type="Gene3D" id="3.90.25.10">
    <property type="entry name" value="UDP-galactose 4-epimerase, domain 1"/>
    <property type="match status" value="1"/>
</dbReference>
<dbReference type="HOGENOM" id="CLU_007383_8_1_1"/>
<evidence type="ECO:0000259" key="3">
    <source>
        <dbReference type="Pfam" id="PF05368"/>
    </source>
</evidence>
<dbReference type="GO" id="GO:0005634">
    <property type="term" value="C:nucleus"/>
    <property type="evidence" value="ECO:0007669"/>
    <property type="project" value="TreeGrafter"/>
</dbReference>
<dbReference type="GeneID" id="25036179"/>
<gene>
    <name evidence="4" type="ORF">SPOG_01853</name>
</gene>
<keyword evidence="5" id="KW-1185">Reference proteome</keyword>
<dbReference type="OMA" id="GADCCFL"/>
<dbReference type="InterPro" id="IPR051164">
    <property type="entry name" value="NmrA-like_oxidored"/>
</dbReference>
<dbReference type="PANTHER" id="PTHR42748">
    <property type="entry name" value="NITROGEN METABOLITE REPRESSION PROTEIN NMRA FAMILY MEMBER"/>
    <property type="match status" value="1"/>
</dbReference>
<dbReference type="InterPro" id="IPR036291">
    <property type="entry name" value="NAD(P)-bd_dom_sf"/>
</dbReference>
<comment type="similarity">
    <text evidence="1">Belongs to the NmrA-type oxidoreductase family.</text>
</comment>
<dbReference type="InterPro" id="IPR008030">
    <property type="entry name" value="NmrA-like"/>
</dbReference>
<dbReference type="Proteomes" id="UP000015464">
    <property type="component" value="Unassembled WGS sequence"/>
</dbReference>
<dbReference type="CDD" id="cd05251">
    <property type="entry name" value="NmrA_like_SDR_a"/>
    <property type="match status" value="1"/>
</dbReference>
<proteinExistence type="inferred from homology"/>
<dbReference type="EMBL" id="KE546989">
    <property type="protein sequence ID" value="EPY52531.1"/>
    <property type="molecule type" value="Genomic_DNA"/>
</dbReference>
<dbReference type="AlphaFoldDB" id="S9XFX0"/>